<evidence type="ECO:0000313" key="2">
    <source>
        <dbReference type="Proteomes" id="UP000675880"/>
    </source>
</evidence>
<evidence type="ECO:0008006" key="3">
    <source>
        <dbReference type="Google" id="ProtNLM"/>
    </source>
</evidence>
<dbReference type="Proteomes" id="UP000675880">
    <property type="component" value="Unassembled WGS sequence"/>
</dbReference>
<name>A0ABM8QK77_9BACT</name>
<reference evidence="1 2" key="1">
    <citation type="submission" date="2021-02" db="EMBL/GenBank/DDBJ databases">
        <authorList>
            <person name="Han P."/>
        </authorList>
    </citation>
    <scope>NUCLEOTIDE SEQUENCE [LARGE SCALE GENOMIC DNA]</scope>
    <source>
        <strain evidence="1">Candidatus Nitrospira sp. ZN2</strain>
    </source>
</reference>
<organism evidence="1 2">
    <name type="scientific">Nitrospira defluvii</name>
    <dbReference type="NCBI Taxonomy" id="330214"/>
    <lineage>
        <taxon>Bacteria</taxon>
        <taxon>Pseudomonadati</taxon>
        <taxon>Nitrospirota</taxon>
        <taxon>Nitrospiria</taxon>
        <taxon>Nitrospirales</taxon>
        <taxon>Nitrospiraceae</taxon>
        <taxon>Nitrospira</taxon>
    </lineage>
</organism>
<sequence>MGRGQPELAYVAAIQTPKREIGLNQRTEHFEMGIVFQIGKVHRGRSLVIRMGCCQGSPR</sequence>
<proteinExistence type="predicted"/>
<keyword evidence="2" id="KW-1185">Reference proteome</keyword>
<dbReference type="EMBL" id="CAJNBJ010000001">
    <property type="protein sequence ID" value="CAE6701713.1"/>
    <property type="molecule type" value="Genomic_DNA"/>
</dbReference>
<protein>
    <recommendedName>
        <fullName evidence="3">Transposase</fullName>
    </recommendedName>
</protein>
<gene>
    <name evidence="1" type="ORF">NSPZN2_10768</name>
</gene>
<comment type="caution">
    <text evidence="1">The sequence shown here is derived from an EMBL/GenBank/DDBJ whole genome shotgun (WGS) entry which is preliminary data.</text>
</comment>
<accession>A0ABM8QK77</accession>
<evidence type="ECO:0000313" key="1">
    <source>
        <dbReference type="EMBL" id="CAE6701713.1"/>
    </source>
</evidence>